<proteinExistence type="predicted"/>
<sequence>MNKLLLLPLLVLILFSCSQKDELDSMNREESTHQALSNIKQAQKWQLVQMSGQIRNSVQKGADMPWQEHYVLNPDGSFSKVRQKGDETTAATGVYTYHSTAGEQYLELTYQSLNTIIGSCDAAGLKETLMVHKDGLQSSWWACDGPGLWYEQVK</sequence>
<evidence type="ECO:0000256" key="1">
    <source>
        <dbReference type="SAM" id="SignalP"/>
    </source>
</evidence>
<reference evidence="2 3" key="1">
    <citation type="submission" date="2018-04" db="EMBL/GenBank/DDBJ databases">
        <title>Genomic Encyclopedia of Archaeal and Bacterial Type Strains, Phase II (KMG-II): from individual species to whole genera.</title>
        <authorList>
            <person name="Goeker M."/>
        </authorList>
    </citation>
    <scope>NUCLEOTIDE SEQUENCE [LARGE SCALE GENOMIC DNA]</scope>
    <source>
        <strain evidence="2 3">DSM 100162</strain>
    </source>
</reference>
<keyword evidence="3" id="KW-1185">Reference proteome</keyword>
<keyword evidence="1" id="KW-0732">Signal</keyword>
<feature type="chain" id="PRO_5015450123" description="Lipocalin-like protein" evidence="1">
    <location>
        <begin position="21"/>
        <end position="154"/>
    </location>
</feature>
<feature type="signal peptide" evidence="1">
    <location>
        <begin position="1"/>
        <end position="20"/>
    </location>
</feature>
<organism evidence="2 3">
    <name type="scientific">Pontibacter mucosus</name>
    <dbReference type="NCBI Taxonomy" id="1649266"/>
    <lineage>
        <taxon>Bacteria</taxon>
        <taxon>Pseudomonadati</taxon>
        <taxon>Bacteroidota</taxon>
        <taxon>Cytophagia</taxon>
        <taxon>Cytophagales</taxon>
        <taxon>Hymenobacteraceae</taxon>
        <taxon>Pontibacter</taxon>
    </lineage>
</organism>
<evidence type="ECO:0000313" key="3">
    <source>
        <dbReference type="Proteomes" id="UP000244225"/>
    </source>
</evidence>
<comment type="caution">
    <text evidence="2">The sequence shown here is derived from an EMBL/GenBank/DDBJ whole genome shotgun (WGS) entry which is preliminary data.</text>
</comment>
<gene>
    <name evidence="2" type="ORF">C8N40_10826</name>
</gene>
<name>A0A2T5YEL0_9BACT</name>
<dbReference type="PROSITE" id="PS51257">
    <property type="entry name" value="PROKAR_LIPOPROTEIN"/>
    <property type="match status" value="1"/>
</dbReference>
<dbReference type="Proteomes" id="UP000244225">
    <property type="component" value="Unassembled WGS sequence"/>
</dbReference>
<protein>
    <recommendedName>
        <fullName evidence="4">Lipocalin-like protein</fullName>
    </recommendedName>
</protein>
<evidence type="ECO:0000313" key="2">
    <source>
        <dbReference type="EMBL" id="PTX15139.1"/>
    </source>
</evidence>
<dbReference type="AlphaFoldDB" id="A0A2T5YEL0"/>
<accession>A0A2T5YEL0</accession>
<dbReference type="EMBL" id="QBKI01000008">
    <property type="protein sequence ID" value="PTX15139.1"/>
    <property type="molecule type" value="Genomic_DNA"/>
</dbReference>
<dbReference type="OrthoDB" id="882993at2"/>
<dbReference type="RefSeq" id="WP_108212732.1">
    <property type="nucleotide sequence ID" value="NZ_QBKI01000008.1"/>
</dbReference>
<evidence type="ECO:0008006" key="4">
    <source>
        <dbReference type="Google" id="ProtNLM"/>
    </source>
</evidence>